<dbReference type="SUPFAM" id="SSF53850">
    <property type="entry name" value="Periplasmic binding protein-like II"/>
    <property type="match status" value="1"/>
</dbReference>
<protein>
    <submittedName>
        <fullName evidence="7">Heme-binding protein A</fullName>
    </submittedName>
</protein>
<keyword evidence="3" id="KW-0813">Transport</keyword>
<dbReference type="Proteomes" id="UP000236884">
    <property type="component" value="Chromosome"/>
</dbReference>
<feature type="chain" id="PRO_5006615615" evidence="5">
    <location>
        <begin position="25"/>
        <end position="506"/>
    </location>
</feature>
<evidence type="ECO:0000256" key="2">
    <source>
        <dbReference type="ARBA" id="ARBA00005695"/>
    </source>
</evidence>
<dbReference type="Gene3D" id="3.10.105.10">
    <property type="entry name" value="Dipeptide-binding Protein, Domain 3"/>
    <property type="match status" value="1"/>
</dbReference>
<evidence type="ECO:0000313" key="8">
    <source>
        <dbReference type="Proteomes" id="UP000236884"/>
    </source>
</evidence>
<dbReference type="PANTHER" id="PTHR30290:SF9">
    <property type="entry name" value="OLIGOPEPTIDE-BINDING PROTEIN APPA"/>
    <property type="match status" value="1"/>
</dbReference>
<dbReference type="EMBL" id="AP014946">
    <property type="protein sequence ID" value="BAT59033.1"/>
    <property type="molecule type" value="Genomic_DNA"/>
</dbReference>
<proteinExistence type="inferred from homology"/>
<dbReference type="InterPro" id="IPR030678">
    <property type="entry name" value="Peptide/Ni-bd"/>
</dbReference>
<dbReference type="RefSeq" id="WP_096353851.1">
    <property type="nucleotide sequence ID" value="NZ_AP014946.1"/>
</dbReference>
<dbReference type="GO" id="GO:1904680">
    <property type="term" value="F:peptide transmembrane transporter activity"/>
    <property type="evidence" value="ECO:0007669"/>
    <property type="project" value="TreeGrafter"/>
</dbReference>
<dbReference type="OrthoDB" id="9803988at2"/>
<dbReference type="InterPro" id="IPR000914">
    <property type="entry name" value="SBP_5_dom"/>
</dbReference>
<dbReference type="GO" id="GO:0030288">
    <property type="term" value="C:outer membrane-bounded periplasmic space"/>
    <property type="evidence" value="ECO:0007669"/>
    <property type="project" value="UniProtKB-ARBA"/>
</dbReference>
<dbReference type="AlphaFoldDB" id="A0A0S3PSY6"/>
<evidence type="ECO:0000259" key="6">
    <source>
        <dbReference type="Pfam" id="PF00496"/>
    </source>
</evidence>
<name>A0A0S3PSY6_9BRAD</name>
<organism evidence="7 8">
    <name type="scientific">Variibacter gotjawalensis</name>
    <dbReference type="NCBI Taxonomy" id="1333996"/>
    <lineage>
        <taxon>Bacteria</taxon>
        <taxon>Pseudomonadati</taxon>
        <taxon>Pseudomonadota</taxon>
        <taxon>Alphaproteobacteria</taxon>
        <taxon>Hyphomicrobiales</taxon>
        <taxon>Nitrobacteraceae</taxon>
        <taxon>Variibacter</taxon>
    </lineage>
</organism>
<dbReference type="PANTHER" id="PTHR30290">
    <property type="entry name" value="PERIPLASMIC BINDING COMPONENT OF ABC TRANSPORTER"/>
    <property type="match status" value="1"/>
</dbReference>
<dbReference type="GO" id="GO:0015833">
    <property type="term" value="P:peptide transport"/>
    <property type="evidence" value="ECO:0007669"/>
    <property type="project" value="TreeGrafter"/>
</dbReference>
<comment type="similarity">
    <text evidence="2">Belongs to the bacterial solute-binding protein 5 family.</text>
</comment>
<dbReference type="Gene3D" id="3.90.76.10">
    <property type="entry name" value="Dipeptide-binding Protein, Domain 1"/>
    <property type="match status" value="1"/>
</dbReference>
<evidence type="ECO:0000256" key="4">
    <source>
        <dbReference type="ARBA" id="ARBA00022729"/>
    </source>
</evidence>
<evidence type="ECO:0000313" key="7">
    <source>
        <dbReference type="EMBL" id="BAT59033.1"/>
    </source>
</evidence>
<dbReference type="KEGG" id="vgo:GJW-30_1_01562"/>
<keyword evidence="8" id="KW-1185">Reference proteome</keyword>
<dbReference type="CDD" id="cd08515">
    <property type="entry name" value="PBP2_NikA_DppA_OppA_like_10"/>
    <property type="match status" value="1"/>
</dbReference>
<comment type="subcellular location">
    <subcellularLocation>
        <location evidence="1">Periplasm</location>
    </subcellularLocation>
</comment>
<dbReference type="GO" id="GO:0043190">
    <property type="term" value="C:ATP-binding cassette (ABC) transporter complex"/>
    <property type="evidence" value="ECO:0007669"/>
    <property type="project" value="InterPro"/>
</dbReference>
<dbReference type="Gene3D" id="3.40.190.10">
    <property type="entry name" value="Periplasmic binding protein-like II"/>
    <property type="match status" value="1"/>
</dbReference>
<evidence type="ECO:0000256" key="3">
    <source>
        <dbReference type="ARBA" id="ARBA00022448"/>
    </source>
</evidence>
<accession>A0A0S3PSY6</accession>
<keyword evidence="4 5" id="KW-0732">Signal</keyword>
<sequence>MRASAIKLTAAIAVFAAATGVAHAGKRDNSIRFAYDQVAESIDPYMNNVRIGVILGQQVWDTLIYRDPKTNEYKGQLATAWKWIDDRTLEVDLRQGVKFHNGEEFDADDVVYTLNFVVKPDSKVVTQQNVDWIERAEKIDKYKARIITKRPFPAAIEYLAGPVVIHPNEYYEKVGPRGMNEKPVGSGPYKVVEHQVGKLVRMERNADYFKDSPKPQPTIQKVEIRFIPDRQTQIAEIMAGGVDMIMNVALDQATQIKAVPQLQVVSGETMRIAFLNFNSMENTPSPQLRDIRVRKAILHAIDRETMVKQVVGEGARVLKSQCFPSQFGCATEGIEQYNYDPAKAKALLAEAGFPNGFDLDLYAYRERNQTEAMIGYLRAVGIKANLRFMQYAAMRETARAGKAAFLHQTWGSFSVNDVSASTPVYYKNGPDDLNRDPEVIAALDKGDSSIDPEARKAAYKEALARIASQALSVPLFSLTTYYVATKDLNFVAYPDEMPRFWEMTFR</sequence>
<dbReference type="Pfam" id="PF00496">
    <property type="entry name" value="SBP_bac_5"/>
    <property type="match status" value="1"/>
</dbReference>
<reference evidence="7 8" key="1">
    <citation type="submission" date="2015-08" db="EMBL/GenBank/DDBJ databases">
        <title>Investigation of the bacterial diversity of lava forest soil.</title>
        <authorList>
            <person name="Lee J.S."/>
        </authorList>
    </citation>
    <scope>NUCLEOTIDE SEQUENCE [LARGE SCALE GENOMIC DNA]</scope>
    <source>
        <strain evidence="7 8">GJW-30</strain>
    </source>
</reference>
<feature type="domain" description="Solute-binding protein family 5" evidence="6">
    <location>
        <begin position="72"/>
        <end position="428"/>
    </location>
</feature>
<dbReference type="PIRSF" id="PIRSF002741">
    <property type="entry name" value="MppA"/>
    <property type="match status" value="1"/>
</dbReference>
<feature type="signal peptide" evidence="5">
    <location>
        <begin position="1"/>
        <end position="24"/>
    </location>
</feature>
<gene>
    <name evidence="7" type="primary">hbpA_1</name>
    <name evidence="7" type="ORF">GJW-30_1_01562</name>
</gene>
<evidence type="ECO:0000256" key="5">
    <source>
        <dbReference type="SAM" id="SignalP"/>
    </source>
</evidence>
<dbReference type="InterPro" id="IPR039424">
    <property type="entry name" value="SBP_5"/>
</dbReference>
<evidence type="ECO:0000256" key="1">
    <source>
        <dbReference type="ARBA" id="ARBA00004418"/>
    </source>
</evidence>